<dbReference type="InterPro" id="IPR050079">
    <property type="entry name" value="DEAD_box_RNA_helicase"/>
</dbReference>
<keyword evidence="8" id="KW-1185">Reference proteome</keyword>
<evidence type="ECO:0000256" key="2">
    <source>
        <dbReference type="ARBA" id="ARBA00022801"/>
    </source>
</evidence>
<dbReference type="SUPFAM" id="SSF52540">
    <property type="entry name" value="P-loop containing nucleoside triphosphate hydrolases"/>
    <property type="match status" value="1"/>
</dbReference>
<gene>
    <name evidence="7" type="ORF">LIER_23712</name>
</gene>
<dbReference type="GO" id="GO:0016787">
    <property type="term" value="F:hydrolase activity"/>
    <property type="evidence" value="ECO:0007669"/>
    <property type="project" value="UniProtKB-KW"/>
</dbReference>
<keyword evidence="2" id="KW-0378">Hydrolase</keyword>
<dbReference type="InterPro" id="IPR011545">
    <property type="entry name" value="DEAD/DEAH_box_helicase_dom"/>
</dbReference>
<dbReference type="PANTHER" id="PTHR47959">
    <property type="entry name" value="ATP-DEPENDENT RNA HELICASE RHLE-RELATED"/>
    <property type="match status" value="1"/>
</dbReference>
<evidence type="ECO:0000259" key="6">
    <source>
        <dbReference type="Pfam" id="PF00270"/>
    </source>
</evidence>
<protein>
    <submittedName>
        <fullName evidence="7">RNA helicase</fullName>
    </submittedName>
</protein>
<comment type="caution">
    <text evidence="7">The sequence shown here is derived from an EMBL/GenBank/DDBJ whole genome shotgun (WGS) entry which is preliminary data.</text>
</comment>
<feature type="signal peptide" evidence="5">
    <location>
        <begin position="1"/>
        <end position="24"/>
    </location>
</feature>
<keyword evidence="5" id="KW-0732">Signal</keyword>
<dbReference type="Gene3D" id="3.40.50.300">
    <property type="entry name" value="P-loop containing nucleotide triphosphate hydrolases"/>
    <property type="match status" value="1"/>
</dbReference>
<accession>A0AAV3QYQ8</accession>
<evidence type="ECO:0000313" key="7">
    <source>
        <dbReference type="EMBL" id="GAA0169169.1"/>
    </source>
</evidence>
<keyword evidence="4" id="KW-0067">ATP-binding</keyword>
<keyword evidence="3 7" id="KW-0347">Helicase</keyword>
<sequence>MVAAFCRLNMLLLVITKLFPIQRAVLEPAMHGKDIIGRAKAGTGKTLAFGLPIMDKVIKLNAKFGKGRNPLALVLAATRELAREVDKQAI</sequence>
<reference evidence="7 8" key="1">
    <citation type="submission" date="2024-01" db="EMBL/GenBank/DDBJ databases">
        <title>The complete chloroplast genome sequence of Lithospermum erythrorhizon: insights into the phylogenetic relationship among Boraginaceae species and the maternal lineages of purple gromwells.</title>
        <authorList>
            <person name="Okada T."/>
            <person name="Watanabe K."/>
        </authorList>
    </citation>
    <scope>NUCLEOTIDE SEQUENCE [LARGE SCALE GENOMIC DNA]</scope>
</reference>
<dbReference type="EMBL" id="BAABME010006737">
    <property type="protein sequence ID" value="GAA0169169.1"/>
    <property type="molecule type" value="Genomic_DNA"/>
</dbReference>
<feature type="chain" id="PRO_5043954778" evidence="5">
    <location>
        <begin position="25"/>
        <end position="90"/>
    </location>
</feature>
<keyword evidence="1" id="KW-0547">Nucleotide-binding</keyword>
<dbReference type="Proteomes" id="UP001454036">
    <property type="component" value="Unassembled WGS sequence"/>
</dbReference>
<evidence type="ECO:0000313" key="8">
    <source>
        <dbReference type="Proteomes" id="UP001454036"/>
    </source>
</evidence>
<evidence type="ECO:0000256" key="4">
    <source>
        <dbReference type="ARBA" id="ARBA00022840"/>
    </source>
</evidence>
<proteinExistence type="predicted"/>
<feature type="domain" description="DEAD/DEAH-box helicase" evidence="6">
    <location>
        <begin position="20"/>
        <end position="87"/>
    </location>
</feature>
<dbReference type="PANTHER" id="PTHR47959:SF23">
    <property type="entry name" value="HELICASE ATP-BINDING DOMAIN-CONTAINING PROTEIN"/>
    <property type="match status" value="1"/>
</dbReference>
<evidence type="ECO:0000256" key="3">
    <source>
        <dbReference type="ARBA" id="ARBA00022806"/>
    </source>
</evidence>
<dbReference type="GO" id="GO:0005524">
    <property type="term" value="F:ATP binding"/>
    <property type="evidence" value="ECO:0007669"/>
    <property type="project" value="UniProtKB-KW"/>
</dbReference>
<dbReference type="InterPro" id="IPR027417">
    <property type="entry name" value="P-loop_NTPase"/>
</dbReference>
<organism evidence="7 8">
    <name type="scientific">Lithospermum erythrorhizon</name>
    <name type="common">Purple gromwell</name>
    <name type="synonym">Lithospermum officinale var. erythrorhizon</name>
    <dbReference type="NCBI Taxonomy" id="34254"/>
    <lineage>
        <taxon>Eukaryota</taxon>
        <taxon>Viridiplantae</taxon>
        <taxon>Streptophyta</taxon>
        <taxon>Embryophyta</taxon>
        <taxon>Tracheophyta</taxon>
        <taxon>Spermatophyta</taxon>
        <taxon>Magnoliopsida</taxon>
        <taxon>eudicotyledons</taxon>
        <taxon>Gunneridae</taxon>
        <taxon>Pentapetalae</taxon>
        <taxon>asterids</taxon>
        <taxon>lamiids</taxon>
        <taxon>Boraginales</taxon>
        <taxon>Boraginaceae</taxon>
        <taxon>Boraginoideae</taxon>
        <taxon>Lithospermeae</taxon>
        <taxon>Lithospermum</taxon>
    </lineage>
</organism>
<name>A0AAV3QYQ8_LITER</name>
<dbReference type="GO" id="GO:0003676">
    <property type="term" value="F:nucleic acid binding"/>
    <property type="evidence" value="ECO:0007669"/>
    <property type="project" value="InterPro"/>
</dbReference>
<evidence type="ECO:0000256" key="5">
    <source>
        <dbReference type="SAM" id="SignalP"/>
    </source>
</evidence>
<dbReference type="GO" id="GO:0005829">
    <property type="term" value="C:cytosol"/>
    <property type="evidence" value="ECO:0007669"/>
    <property type="project" value="TreeGrafter"/>
</dbReference>
<evidence type="ECO:0000256" key="1">
    <source>
        <dbReference type="ARBA" id="ARBA00022741"/>
    </source>
</evidence>
<dbReference type="Pfam" id="PF00270">
    <property type="entry name" value="DEAD"/>
    <property type="match status" value="1"/>
</dbReference>
<dbReference type="GO" id="GO:0003724">
    <property type="term" value="F:RNA helicase activity"/>
    <property type="evidence" value="ECO:0007669"/>
    <property type="project" value="TreeGrafter"/>
</dbReference>
<dbReference type="AlphaFoldDB" id="A0AAV3QYQ8"/>